<dbReference type="Pfam" id="PF00391">
    <property type="entry name" value="PEP-utilizers"/>
    <property type="match status" value="1"/>
</dbReference>
<dbReference type="NCBIfam" id="NF005057">
    <property type="entry name" value="PRK06464.1"/>
    <property type="match status" value="1"/>
</dbReference>
<dbReference type="InterPro" id="IPR036637">
    <property type="entry name" value="Phosphohistidine_dom_sf"/>
</dbReference>
<dbReference type="PANTHER" id="PTHR43030:SF1">
    <property type="entry name" value="PHOSPHOENOLPYRUVATE SYNTHASE"/>
    <property type="match status" value="1"/>
</dbReference>
<keyword evidence="8 15" id="KW-0479">Metal-binding</keyword>
<dbReference type="UniPathway" id="UPA00138"/>
<dbReference type="GO" id="GO:0005524">
    <property type="term" value="F:ATP binding"/>
    <property type="evidence" value="ECO:0007669"/>
    <property type="project" value="UniProtKB-KW"/>
</dbReference>
<dbReference type="PANTHER" id="PTHR43030">
    <property type="entry name" value="PHOSPHOENOLPYRUVATE SYNTHASE"/>
    <property type="match status" value="1"/>
</dbReference>
<evidence type="ECO:0000256" key="14">
    <source>
        <dbReference type="ARBA" id="ARBA00047700"/>
    </source>
</evidence>
<name>A0A7Y9JA98_9ACTN</name>
<keyword evidence="12 15" id="KW-0460">Magnesium</keyword>
<evidence type="ECO:0000256" key="6">
    <source>
        <dbReference type="ARBA" id="ARBA00021623"/>
    </source>
</evidence>
<comment type="pathway">
    <text evidence="3 15">Carbohydrate biosynthesis; gluconeogenesis.</text>
</comment>
<evidence type="ECO:0000313" key="19">
    <source>
        <dbReference type="EMBL" id="NYD41153.1"/>
    </source>
</evidence>
<dbReference type="Gene3D" id="3.20.20.60">
    <property type="entry name" value="Phosphoenolpyruvate-binding domains"/>
    <property type="match status" value="1"/>
</dbReference>
<keyword evidence="7 15" id="KW-0808">Transferase</keyword>
<evidence type="ECO:0000259" key="16">
    <source>
        <dbReference type="Pfam" id="PF00391"/>
    </source>
</evidence>
<dbReference type="EMBL" id="JACCBG010000001">
    <property type="protein sequence ID" value="NYD41153.1"/>
    <property type="molecule type" value="Genomic_DNA"/>
</dbReference>
<dbReference type="Pfam" id="PF02896">
    <property type="entry name" value="PEP-utilizers_C"/>
    <property type="match status" value="1"/>
</dbReference>
<dbReference type="EC" id="2.7.9.2" evidence="5 15"/>
<evidence type="ECO:0000256" key="3">
    <source>
        <dbReference type="ARBA" id="ARBA00004742"/>
    </source>
</evidence>
<evidence type="ECO:0000256" key="7">
    <source>
        <dbReference type="ARBA" id="ARBA00022679"/>
    </source>
</evidence>
<keyword evidence="19" id="KW-0670">Pyruvate</keyword>
<dbReference type="PIRSF" id="PIRSF000854">
    <property type="entry name" value="PEP_synthase"/>
    <property type="match status" value="1"/>
</dbReference>
<evidence type="ECO:0000313" key="20">
    <source>
        <dbReference type="Proteomes" id="UP000535511"/>
    </source>
</evidence>
<dbReference type="AlphaFoldDB" id="A0A7Y9JA98"/>
<accession>A0A7Y9JA98</accession>
<dbReference type="SUPFAM" id="SSF56059">
    <property type="entry name" value="Glutathione synthetase ATP-binding domain-like"/>
    <property type="match status" value="1"/>
</dbReference>
<evidence type="ECO:0000259" key="17">
    <source>
        <dbReference type="Pfam" id="PF01326"/>
    </source>
</evidence>
<evidence type="ECO:0000259" key="18">
    <source>
        <dbReference type="Pfam" id="PF02896"/>
    </source>
</evidence>
<keyword evidence="10 15" id="KW-0418">Kinase</keyword>
<dbReference type="InterPro" id="IPR040442">
    <property type="entry name" value="Pyrv_kinase-like_dom_sf"/>
</dbReference>
<organism evidence="19 20">
    <name type="scientific">Nocardioides panaciterrulae</name>
    <dbReference type="NCBI Taxonomy" id="661492"/>
    <lineage>
        <taxon>Bacteria</taxon>
        <taxon>Bacillati</taxon>
        <taxon>Actinomycetota</taxon>
        <taxon>Actinomycetes</taxon>
        <taxon>Propionibacteriales</taxon>
        <taxon>Nocardioidaceae</taxon>
        <taxon>Nocardioides</taxon>
    </lineage>
</organism>
<dbReference type="InterPro" id="IPR000121">
    <property type="entry name" value="PEP_util_C"/>
</dbReference>
<evidence type="ECO:0000256" key="5">
    <source>
        <dbReference type="ARBA" id="ARBA00011996"/>
    </source>
</evidence>
<dbReference type="SUPFAM" id="SSF52009">
    <property type="entry name" value="Phosphohistidine domain"/>
    <property type="match status" value="1"/>
</dbReference>
<evidence type="ECO:0000256" key="4">
    <source>
        <dbReference type="ARBA" id="ARBA00007837"/>
    </source>
</evidence>
<dbReference type="RefSeq" id="WP_179662941.1">
    <property type="nucleotide sequence ID" value="NZ_JACCBG010000001.1"/>
</dbReference>
<dbReference type="Gene3D" id="3.50.30.10">
    <property type="entry name" value="Phosphohistidine domain"/>
    <property type="match status" value="1"/>
</dbReference>
<dbReference type="SUPFAM" id="SSF51621">
    <property type="entry name" value="Phosphoenolpyruvate/pyruvate domain"/>
    <property type="match status" value="1"/>
</dbReference>
<keyword evidence="20" id="KW-1185">Reference proteome</keyword>
<evidence type="ECO:0000256" key="12">
    <source>
        <dbReference type="ARBA" id="ARBA00022842"/>
    </source>
</evidence>
<evidence type="ECO:0000256" key="9">
    <source>
        <dbReference type="ARBA" id="ARBA00022741"/>
    </source>
</evidence>
<evidence type="ECO:0000256" key="13">
    <source>
        <dbReference type="ARBA" id="ARBA00033470"/>
    </source>
</evidence>
<dbReference type="GO" id="GO:0046872">
    <property type="term" value="F:metal ion binding"/>
    <property type="evidence" value="ECO:0007669"/>
    <property type="project" value="UniProtKB-KW"/>
</dbReference>
<dbReference type="GO" id="GO:0006094">
    <property type="term" value="P:gluconeogenesis"/>
    <property type="evidence" value="ECO:0007669"/>
    <property type="project" value="UniProtKB-UniPathway"/>
</dbReference>
<feature type="domain" description="PEP-utilising enzyme mobile" evidence="16">
    <location>
        <begin position="373"/>
        <end position="443"/>
    </location>
</feature>
<comment type="catalytic activity">
    <reaction evidence="14 15">
        <text>pyruvate + ATP + H2O = phosphoenolpyruvate + AMP + phosphate + 2 H(+)</text>
        <dbReference type="Rhea" id="RHEA:11364"/>
        <dbReference type="ChEBI" id="CHEBI:15361"/>
        <dbReference type="ChEBI" id="CHEBI:15377"/>
        <dbReference type="ChEBI" id="CHEBI:15378"/>
        <dbReference type="ChEBI" id="CHEBI:30616"/>
        <dbReference type="ChEBI" id="CHEBI:43474"/>
        <dbReference type="ChEBI" id="CHEBI:58702"/>
        <dbReference type="ChEBI" id="CHEBI:456215"/>
        <dbReference type="EC" id="2.7.9.2"/>
    </reaction>
</comment>
<evidence type="ECO:0000256" key="8">
    <source>
        <dbReference type="ARBA" id="ARBA00022723"/>
    </source>
</evidence>
<gene>
    <name evidence="19" type="ORF">BJZ21_001236</name>
</gene>
<evidence type="ECO:0000256" key="2">
    <source>
        <dbReference type="ARBA" id="ARBA00002988"/>
    </source>
</evidence>
<dbReference type="GO" id="GO:0008986">
    <property type="term" value="F:pyruvate, water dikinase activity"/>
    <property type="evidence" value="ECO:0007669"/>
    <property type="project" value="UniProtKB-EC"/>
</dbReference>
<keyword evidence="9 15" id="KW-0547">Nucleotide-binding</keyword>
<comment type="caution">
    <text evidence="19">The sequence shown here is derived from an EMBL/GenBank/DDBJ whole genome shotgun (WGS) entry which is preliminary data.</text>
</comment>
<dbReference type="InterPro" id="IPR023151">
    <property type="entry name" value="PEP_util_CS"/>
</dbReference>
<feature type="domain" description="PEP-utilising enzyme C-terminal" evidence="18">
    <location>
        <begin position="476"/>
        <end position="761"/>
    </location>
</feature>
<dbReference type="Proteomes" id="UP000535511">
    <property type="component" value="Unassembled WGS sequence"/>
</dbReference>
<comment type="similarity">
    <text evidence="4 15">Belongs to the PEP-utilizing enzyme family.</text>
</comment>
<comment type="cofactor">
    <cofactor evidence="1 15">
        <name>Mg(2+)</name>
        <dbReference type="ChEBI" id="CHEBI:18420"/>
    </cofactor>
</comment>
<keyword evidence="11 15" id="KW-0067">ATP-binding</keyword>
<dbReference type="InterPro" id="IPR008279">
    <property type="entry name" value="PEP-util_enz_mobile_dom"/>
</dbReference>
<evidence type="ECO:0000256" key="11">
    <source>
        <dbReference type="ARBA" id="ARBA00022840"/>
    </source>
</evidence>
<dbReference type="InterPro" id="IPR002192">
    <property type="entry name" value="PPDK_AMP/ATP-bd"/>
</dbReference>
<dbReference type="InterPro" id="IPR006319">
    <property type="entry name" value="PEP_synth"/>
</dbReference>
<dbReference type="InterPro" id="IPR015813">
    <property type="entry name" value="Pyrv/PenolPyrv_kinase-like_dom"/>
</dbReference>
<protein>
    <recommendedName>
        <fullName evidence="6 15">Phosphoenolpyruvate synthase</fullName>
        <shortName evidence="15">PEP synthase</shortName>
        <ecNumber evidence="5 15">2.7.9.2</ecNumber>
    </recommendedName>
    <alternativeName>
        <fullName evidence="13 15">Pyruvate, water dikinase</fullName>
    </alternativeName>
</protein>
<evidence type="ECO:0000256" key="15">
    <source>
        <dbReference type="PIRNR" id="PIRNR000854"/>
    </source>
</evidence>
<dbReference type="Gene3D" id="3.30.1490.20">
    <property type="entry name" value="ATP-grasp fold, A domain"/>
    <property type="match status" value="1"/>
</dbReference>
<sequence length="771" mass="82117">MTERTAPSGVSTLEDPIAWFADLALTDVPRVGGKGANLGELTRAGVPVPPGFVITAGAYLDAMDAGEVRARLLDRSSTADVDDLAALTEAAAELQELVHQAGLPATLHERLLAAYDGLGRPLVAVRSSATAEDSASTSFAGMNETYTDVRDGDELARRVVDCWASLWSPRVVAYRSTQGLDVEPAIAVIVQRMVPSDVSGVMFTADPATGDRDKLVIEAAYGLGEVVVGGQVEPDTYVLSKATRAVLQTHVGTKAEKVERGPDGRDRRLVVPLEEQARRVLDDDVLQQLADLAMDIERHYGSPQDVEFARADGQTWIVQSRPITTLGPTPETAVGEPAGASGDLLLTGLAAAPGVRSGPVRILRSVADGARLQPGDVLVATMTSPDWVPTMRRAAALVTDGGGVTCHAAIVGRELHLPTVVATRTATTTLRDGEVVTVDGARGVVLAGRTAAATAVAHGPAATAPVAAAAGEPTGTLLYVNLAIADHAEEVAAMPVDGVGLLRAEFLITDALAGEHPKQLLAAGRREEYVEKLAASVLRITRAFVPRPVVYRAVDFRTNEFRGLAGGEQFEPVEANPMIGYRGAYRYLRDPEIFGLDLDVISRVREQTPNLHLMIPFVRTRWELEACLEAVEAHPLGRDRGLHRWVMAEVPSVAYRIPEYAALGIDGVSIGSNDLTQLVLGVDRDSEICAELFDESDEAVLDTISRIIGAARDAGLTSSLCGQAPSNRPEFAEFLVRAGITSISVNPDAVERAHRAVARAERRLLLDQVRR</sequence>
<evidence type="ECO:0000256" key="1">
    <source>
        <dbReference type="ARBA" id="ARBA00001946"/>
    </source>
</evidence>
<dbReference type="Gene3D" id="3.30.470.20">
    <property type="entry name" value="ATP-grasp fold, B domain"/>
    <property type="match status" value="1"/>
</dbReference>
<dbReference type="NCBIfam" id="TIGR01418">
    <property type="entry name" value="PEP_synth"/>
    <property type="match status" value="1"/>
</dbReference>
<dbReference type="Pfam" id="PF01326">
    <property type="entry name" value="PPDK_N"/>
    <property type="match status" value="1"/>
</dbReference>
<feature type="domain" description="Pyruvate phosphate dikinase AMP/ATP-binding" evidence="17">
    <location>
        <begin position="29"/>
        <end position="331"/>
    </location>
</feature>
<dbReference type="InterPro" id="IPR013815">
    <property type="entry name" value="ATP_grasp_subdomain_1"/>
</dbReference>
<comment type="function">
    <text evidence="2 15">Catalyzes the phosphorylation of pyruvate to phosphoenolpyruvate.</text>
</comment>
<proteinExistence type="inferred from homology"/>
<reference evidence="19 20" key="1">
    <citation type="submission" date="2020-07" db="EMBL/GenBank/DDBJ databases">
        <title>Sequencing the genomes of 1000 actinobacteria strains.</title>
        <authorList>
            <person name="Klenk H.-P."/>
        </authorList>
    </citation>
    <scope>NUCLEOTIDE SEQUENCE [LARGE SCALE GENOMIC DNA]</scope>
    <source>
        <strain evidence="19 20">DSM 21350</strain>
    </source>
</reference>
<evidence type="ECO:0000256" key="10">
    <source>
        <dbReference type="ARBA" id="ARBA00022777"/>
    </source>
</evidence>
<dbReference type="PROSITE" id="PS00742">
    <property type="entry name" value="PEP_ENZYMES_2"/>
    <property type="match status" value="1"/>
</dbReference>